<name>A0A0P0G1G1_9BACE</name>
<evidence type="ECO:0000256" key="1">
    <source>
        <dbReference type="ARBA" id="ARBA00004571"/>
    </source>
</evidence>
<evidence type="ECO:0000256" key="2">
    <source>
        <dbReference type="ARBA" id="ARBA00022448"/>
    </source>
</evidence>
<dbReference type="InterPro" id="IPR037066">
    <property type="entry name" value="Plug_dom_sf"/>
</dbReference>
<evidence type="ECO:0000256" key="9">
    <source>
        <dbReference type="RuleBase" id="RU003357"/>
    </source>
</evidence>
<evidence type="ECO:0000256" key="3">
    <source>
        <dbReference type="ARBA" id="ARBA00022452"/>
    </source>
</evidence>
<keyword evidence="3 8" id="KW-1134">Transmembrane beta strand</keyword>
<dbReference type="SUPFAM" id="SSF56935">
    <property type="entry name" value="Porins"/>
    <property type="match status" value="1"/>
</dbReference>
<dbReference type="InterPro" id="IPR036942">
    <property type="entry name" value="Beta-barrel_TonB_sf"/>
</dbReference>
<evidence type="ECO:0000256" key="8">
    <source>
        <dbReference type="PROSITE-ProRule" id="PRU01360"/>
    </source>
</evidence>
<evidence type="ECO:0000313" key="13">
    <source>
        <dbReference type="EMBL" id="ALJ61447.1"/>
    </source>
</evidence>
<dbReference type="Pfam" id="PF07715">
    <property type="entry name" value="Plug"/>
    <property type="match status" value="1"/>
</dbReference>
<keyword evidence="10" id="KW-0732">Signal</keyword>
<dbReference type="AlphaFoldDB" id="A0A0P0G1G1"/>
<dbReference type="InterPro" id="IPR000531">
    <property type="entry name" value="Beta-barrel_TonB"/>
</dbReference>
<evidence type="ECO:0000256" key="5">
    <source>
        <dbReference type="ARBA" id="ARBA00023077"/>
    </source>
</evidence>
<dbReference type="InterPro" id="IPR039426">
    <property type="entry name" value="TonB-dep_rcpt-like"/>
</dbReference>
<dbReference type="Gene3D" id="2.40.170.20">
    <property type="entry name" value="TonB-dependent receptor, beta-barrel domain"/>
    <property type="match status" value="1"/>
</dbReference>
<keyword evidence="2 8" id="KW-0813">Transport</keyword>
<evidence type="ECO:0000256" key="7">
    <source>
        <dbReference type="ARBA" id="ARBA00023237"/>
    </source>
</evidence>
<feature type="domain" description="TonB-dependent receptor-like beta-barrel" evidence="11">
    <location>
        <begin position="416"/>
        <end position="871"/>
    </location>
</feature>
<sequence length="910" mass="103292">MTIYKIRYIAAILFIISPFVAFAQQQAGDSISIFELIDAVEKNTSCRIYTTIAEPFKVKKAETLKPTAESLRQALTATRYKVTVYGNRIFVLPEAFLSTTLTPILKGEQMKEEEQASSFIPVVKSSSENKVYEIGNRYKPSSEEMVVLTGKVTDFKSGQNLEGINIVHREPWVATATDRQGNFTIKLPVGYNTIEINGLNIKETRRQFMVYGEGATHIELEEENHLLDEVLIVSGRVQNVRSTQLGMEKFQPSLLKNIPTAMGEVDLLKMLQTLPGIKTVGEASSGYNVRGSAADQNLLLLNNGTIYNPNHLFGFFTAFNSDMIKDAELYKSSIPSQYGGRIASVLNITSKEASKEKFTGSAGIGLVTSKLNLEIPIIKEKTSLLLSGRTTYSDWIMKMLPEKSGYRDGKAGFYDLGGVFSHTLNERNKLNIYGYYSHDRFAFNDNQKYAYNNMNFSANWRSIFSEKLTANFSFGYDHYDYRNDESVEEAAAARLSFAINQWFGKVDFSYKLDNNHTLNFGLMSQFYNINSGTYEPLHESSLVKWDQLQKDKALESAIYIGDQWEITPKLSVNAGIRYSMFNLLGPRTYYTYQDGMLPSSTTVVDSVSVGGGKVVKTYQGPEFRLSARYAFNDDFSVKAGFNTMRQYIHKVSNTTIMSPTDTWKLSDTNIKPQNGWQLAAGAYYNTPGQVLELSVEGYYKKLNDYLDYRSSARLIMNHHLETDVINTEGYAYGVEFQVKKPSGKLNGWASYTYSRTFLRQNDPRIARPVNGGDWYPTEYDKPHDFKLVGNYKFTRRYSVSFNMDYSTGRPTTIPAGQYYDRGLQSMQVYYTDRNSYRVPDYFRLDLAFNIEPSHHLTLLTHSSISFGVYNLTGRKNVYSIYYVSENGSVQGYKMSIFGAPIPFITYNIKF</sequence>
<feature type="chain" id="PRO_5006047029" evidence="10">
    <location>
        <begin position="24"/>
        <end position="910"/>
    </location>
</feature>
<keyword evidence="7 8" id="KW-0998">Cell outer membrane</keyword>
<dbReference type="PATRIC" id="fig|246787.4.peg.4372"/>
<keyword evidence="13" id="KW-0675">Receptor</keyword>
<comment type="subcellular location">
    <subcellularLocation>
        <location evidence="1 8">Cell outer membrane</location>
        <topology evidence="1 8">Multi-pass membrane protein</topology>
    </subcellularLocation>
</comment>
<feature type="signal peptide" evidence="10">
    <location>
        <begin position="1"/>
        <end position="23"/>
    </location>
</feature>
<evidence type="ECO:0000256" key="6">
    <source>
        <dbReference type="ARBA" id="ARBA00023136"/>
    </source>
</evidence>
<dbReference type="GO" id="GO:0009279">
    <property type="term" value="C:cell outer membrane"/>
    <property type="evidence" value="ECO:0007669"/>
    <property type="project" value="UniProtKB-SubCell"/>
</dbReference>
<dbReference type="InterPro" id="IPR012910">
    <property type="entry name" value="Plug_dom"/>
</dbReference>
<gene>
    <name evidence="13" type="ORF">BcellWH2_04230</name>
</gene>
<dbReference type="Proteomes" id="UP000061809">
    <property type="component" value="Chromosome"/>
</dbReference>
<dbReference type="EMBL" id="CP012801">
    <property type="protein sequence ID" value="ALJ61447.1"/>
    <property type="molecule type" value="Genomic_DNA"/>
</dbReference>
<evidence type="ECO:0000256" key="4">
    <source>
        <dbReference type="ARBA" id="ARBA00022692"/>
    </source>
</evidence>
<dbReference type="RefSeq" id="WP_029428761.1">
    <property type="nucleotide sequence ID" value="NZ_CP012801.1"/>
</dbReference>
<evidence type="ECO:0000313" key="14">
    <source>
        <dbReference type="Proteomes" id="UP000061809"/>
    </source>
</evidence>
<keyword evidence="6 8" id="KW-0472">Membrane</keyword>
<dbReference type="Gene3D" id="2.170.130.10">
    <property type="entry name" value="TonB-dependent receptor, plug domain"/>
    <property type="match status" value="1"/>
</dbReference>
<dbReference type="Pfam" id="PF00593">
    <property type="entry name" value="TonB_dep_Rec_b-barrel"/>
    <property type="match status" value="1"/>
</dbReference>
<protein>
    <submittedName>
        <fullName evidence="13">TonB dependent receptor</fullName>
    </submittedName>
</protein>
<accession>A0A0P0G1G1</accession>
<evidence type="ECO:0000259" key="11">
    <source>
        <dbReference type="Pfam" id="PF00593"/>
    </source>
</evidence>
<dbReference type="Pfam" id="PF13715">
    <property type="entry name" value="CarbopepD_reg_2"/>
    <property type="match status" value="1"/>
</dbReference>
<evidence type="ECO:0000256" key="10">
    <source>
        <dbReference type="SAM" id="SignalP"/>
    </source>
</evidence>
<comment type="similarity">
    <text evidence="8 9">Belongs to the TonB-dependent receptor family.</text>
</comment>
<organism evidence="13 14">
    <name type="scientific">Bacteroides cellulosilyticus</name>
    <dbReference type="NCBI Taxonomy" id="246787"/>
    <lineage>
        <taxon>Bacteria</taxon>
        <taxon>Pseudomonadati</taxon>
        <taxon>Bacteroidota</taxon>
        <taxon>Bacteroidia</taxon>
        <taxon>Bacteroidales</taxon>
        <taxon>Bacteroidaceae</taxon>
        <taxon>Bacteroides</taxon>
    </lineage>
</organism>
<keyword evidence="4 8" id="KW-0812">Transmembrane</keyword>
<dbReference type="KEGG" id="bcel:BcellWH2_04230"/>
<feature type="domain" description="TonB-dependent receptor plug" evidence="12">
    <location>
        <begin position="263"/>
        <end position="341"/>
    </location>
</feature>
<keyword evidence="5 9" id="KW-0798">TonB box</keyword>
<reference evidence="13 14" key="1">
    <citation type="journal article" date="2015" name="Science">
        <title>Genetic determinants of in vivo fitness and diet responsiveness in multiple human gut Bacteroides.</title>
        <authorList>
            <person name="Wu M."/>
            <person name="McNulty N.P."/>
            <person name="Rodionov D.A."/>
            <person name="Khoroshkin M.S."/>
            <person name="Griffin N.W."/>
            <person name="Cheng J."/>
            <person name="Latreille P."/>
            <person name="Kerstetter R.A."/>
            <person name="Terrapon N."/>
            <person name="Henrissat B."/>
            <person name="Osterman A.L."/>
            <person name="Gordon J.I."/>
        </authorList>
    </citation>
    <scope>NUCLEOTIDE SEQUENCE [LARGE SCALE GENOMIC DNA]</scope>
    <source>
        <strain evidence="13 14">WH2</strain>
    </source>
</reference>
<proteinExistence type="inferred from homology"/>
<evidence type="ECO:0000259" key="12">
    <source>
        <dbReference type="Pfam" id="PF07715"/>
    </source>
</evidence>
<dbReference type="PROSITE" id="PS52016">
    <property type="entry name" value="TONB_DEPENDENT_REC_3"/>
    <property type="match status" value="1"/>
</dbReference>
<dbReference type="SUPFAM" id="SSF49464">
    <property type="entry name" value="Carboxypeptidase regulatory domain-like"/>
    <property type="match status" value="1"/>
</dbReference>
<dbReference type="InterPro" id="IPR008969">
    <property type="entry name" value="CarboxyPept-like_regulatory"/>
</dbReference>